<keyword evidence="2" id="KW-0472">Membrane</keyword>
<name>A0A7W7RB42_KITKI</name>
<dbReference type="EMBL" id="JACHJV010000003">
    <property type="protein sequence ID" value="MBB4928595.1"/>
    <property type="molecule type" value="Genomic_DNA"/>
</dbReference>
<organism evidence="4 5">
    <name type="scientific">Kitasatospora kifunensis</name>
    <name type="common">Streptomyces kifunensis</name>
    <dbReference type="NCBI Taxonomy" id="58351"/>
    <lineage>
        <taxon>Bacteria</taxon>
        <taxon>Bacillati</taxon>
        <taxon>Actinomycetota</taxon>
        <taxon>Actinomycetes</taxon>
        <taxon>Kitasatosporales</taxon>
        <taxon>Streptomycetaceae</taxon>
        <taxon>Kitasatospora</taxon>
    </lineage>
</organism>
<dbReference type="Proteomes" id="UP000540506">
    <property type="component" value="Unassembled WGS sequence"/>
</dbReference>
<dbReference type="PROSITE" id="PS50885">
    <property type="entry name" value="HAMP"/>
    <property type="match status" value="1"/>
</dbReference>
<keyword evidence="5" id="KW-1185">Reference proteome</keyword>
<evidence type="ECO:0000313" key="4">
    <source>
        <dbReference type="EMBL" id="MBB4928595.1"/>
    </source>
</evidence>
<sequence>MDGTTKHPALDEEGLRRLLDGLTAVRDGDCSTRLPTDADGLLGEIAGVFNGMADQLSLVTSEVTRVSREVGGQG</sequence>
<dbReference type="AlphaFoldDB" id="A0A7W7RB42"/>
<reference evidence="4 5" key="1">
    <citation type="submission" date="2020-08" db="EMBL/GenBank/DDBJ databases">
        <title>Sequencing the genomes of 1000 actinobacteria strains.</title>
        <authorList>
            <person name="Klenk H.-P."/>
        </authorList>
    </citation>
    <scope>NUCLEOTIDE SEQUENCE [LARGE SCALE GENOMIC DNA]</scope>
    <source>
        <strain evidence="4 5">DSM 41654</strain>
    </source>
</reference>
<protein>
    <submittedName>
        <fullName evidence="4">HAMP domain-containing protein</fullName>
    </submittedName>
</protein>
<proteinExistence type="predicted"/>
<keyword evidence="1" id="KW-0812">Transmembrane</keyword>
<evidence type="ECO:0000256" key="2">
    <source>
        <dbReference type="ARBA" id="ARBA00022989"/>
    </source>
</evidence>
<feature type="domain" description="HAMP" evidence="3">
    <location>
        <begin position="15"/>
        <end position="61"/>
    </location>
</feature>
<evidence type="ECO:0000313" key="5">
    <source>
        <dbReference type="Proteomes" id="UP000540506"/>
    </source>
</evidence>
<gene>
    <name evidence="4" type="ORF">FHR34_007692</name>
</gene>
<accession>A0A7W7RB42</accession>
<evidence type="ECO:0000259" key="3">
    <source>
        <dbReference type="PROSITE" id="PS50885"/>
    </source>
</evidence>
<dbReference type="CDD" id="cd06225">
    <property type="entry name" value="HAMP"/>
    <property type="match status" value="1"/>
</dbReference>
<dbReference type="InterPro" id="IPR003660">
    <property type="entry name" value="HAMP_dom"/>
</dbReference>
<keyword evidence="2" id="KW-1133">Transmembrane helix</keyword>
<evidence type="ECO:0000256" key="1">
    <source>
        <dbReference type="ARBA" id="ARBA00022692"/>
    </source>
</evidence>
<dbReference type="GO" id="GO:0007165">
    <property type="term" value="P:signal transduction"/>
    <property type="evidence" value="ECO:0007669"/>
    <property type="project" value="InterPro"/>
</dbReference>
<comment type="caution">
    <text evidence="4">The sequence shown here is derived from an EMBL/GenBank/DDBJ whole genome shotgun (WGS) entry which is preliminary data.</text>
</comment>
<dbReference type="Gene3D" id="1.20.120.1530">
    <property type="match status" value="1"/>
</dbReference>
<dbReference type="GO" id="GO:0016020">
    <property type="term" value="C:membrane"/>
    <property type="evidence" value="ECO:0007669"/>
    <property type="project" value="InterPro"/>
</dbReference>